<feature type="domain" description="C2H2-type" evidence="13">
    <location>
        <begin position="407"/>
        <end position="434"/>
    </location>
</feature>
<feature type="domain" description="C2H2-type" evidence="13">
    <location>
        <begin position="239"/>
        <end position="266"/>
    </location>
</feature>
<dbReference type="Pfam" id="PF01352">
    <property type="entry name" value="KRAB"/>
    <property type="match status" value="1"/>
</dbReference>
<dbReference type="PANTHER" id="PTHR14196:SF12">
    <property type="entry name" value="ZINC FINGER PROTEIN 208-LIKE"/>
    <property type="match status" value="1"/>
</dbReference>
<name>A0A2K5WTW5_MACFA</name>
<evidence type="ECO:0000256" key="11">
    <source>
        <dbReference type="ARBA" id="ARBA00023242"/>
    </source>
</evidence>
<dbReference type="SUPFAM" id="SSF109640">
    <property type="entry name" value="KRAB domain (Kruppel-associated box)"/>
    <property type="match status" value="1"/>
</dbReference>
<dbReference type="GO" id="GO:0005634">
    <property type="term" value="C:nucleus"/>
    <property type="evidence" value="ECO:0007669"/>
    <property type="project" value="UniProtKB-SubCell"/>
</dbReference>
<feature type="domain" description="KRAB" evidence="14">
    <location>
        <begin position="40"/>
        <end position="111"/>
    </location>
</feature>
<dbReference type="GO" id="GO:0000977">
    <property type="term" value="F:RNA polymerase II transcription regulatory region sequence-specific DNA binding"/>
    <property type="evidence" value="ECO:0007669"/>
    <property type="project" value="TreeGrafter"/>
</dbReference>
<sequence>MAFCITCYENKVLKLQYFFLTSYSVNCFRFTSIVLLQESFSFDDLSVDFTQKEWQLLDPSQKNLYKDVMLENYSSLVSLGYEVMKPDVIFKLEQGEEPWVGDGEIPSSDSPEVWNVNGNMMWHQDNQDKLKIIKRGHECDAFGKNFNLNMNFVPLRKSNNEGDLDGLILKHHLDLLIPKGDYGKAESDDFNVFDNFFLHSKPEDTNTWLKYYDCDKYKESYKKSQIIIYHRNRLGEKLYECSECRKRFSKKPSLIKHQSRHIRDIAFGCGNCGKTFPQKSQFITHHRTHTGEKPYNCSQCGKAFSQKSQLTSHQRTHTGEKPYECGECGKAFSRKSHLISHWRTHTGEKPYGCSECGRAFSEKSNLINHQRIHTGEKPFECRECGKAFSRKSQLVTHHRTHTGTKPFGCSDCRKAFFEKSELIRHQTIHTGEKPYECSEKCNYDNIFRQSHCVMCLHSLRVRTLNEMVYGKLILIQSEPMNAVHLNNFSNHSEALQSRTFTAKKNCVNIKKPSRSQVS</sequence>
<evidence type="ECO:0000256" key="9">
    <source>
        <dbReference type="ARBA" id="ARBA00023125"/>
    </source>
</evidence>
<gene>
    <name evidence="15" type="primary">ZNF84</name>
</gene>
<feature type="domain" description="C2H2-type" evidence="13">
    <location>
        <begin position="267"/>
        <end position="294"/>
    </location>
</feature>
<dbReference type="PROSITE" id="PS50805">
    <property type="entry name" value="KRAB"/>
    <property type="match status" value="1"/>
</dbReference>
<keyword evidence="10" id="KW-0804">Transcription</keyword>
<evidence type="ECO:0000256" key="6">
    <source>
        <dbReference type="ARBA" id="ARBA00022771"/>
    </source>
</evidence>
<evidence type="ECO:0000256" key="4">
    <source>
        <dbReference type="ARBA" id="ARBA00022723"/>
    </source>
</evidence>
<evidence type="ECO:0000256" key="10">
    <source>
        <dbReference type="ARBA" id="ARBA00023163"/>
    </source>
</evidence>
<comment type="subcellular location">
    <subcellularLocation>
        <location evidence="2">Nucleus</location>
    </subcellularLocation>
</comment>
<keyword evidence="16" id="KW-1185">Reference proteome</keyword>
<dbReference type="Ensembl" id="ENSMFAT00000014913.2">
    <property type="protein sequence ID" value="ENSMFAP00000040645.1"/>
    <property type="gene ID" value="ENSMFAG00000033974.2"/>
</dbReference>
<organism evidence="15 16">
    <name type="scientific">Macaca fascicularis</name>
    <name type="common">Crab-eating macaque</name>
    <name type="synonym">Cynomolgus monkey</name>
    <dbReference type="NCBI Taxonomy" id="9541"/>
    <lineage>
        <taxon>Eukaryota</taxon>
        <taxon>Metazoa</taxon>
        <taxon>Chordata</taxon>
        <taxon>Craniata</taxon>
        <taxon>Vertebrata</taxon>
        <taxon>Euteleostomi</taxon>
        <taxon>Mammalia</taxon>
        <taxon>Eutheria</taxon>
        <taxon>Euarchontoglires</taxon>
        <taxon>Primates</taxon>
        <taxon>Haplorrhini</taxon>
        <taxon>Catarrhini</taxon>
        <taxon>Cercopithecidae</taxon>
        <taxon>Cercopithecinae</taxon>
        <taxon>Macaca</taxon>
    </lineage>
</organism>
<reference evidence="15 16" key="1">
    <citation type="submission" date="2013-03" db="EMBL/GenBank/DDBJ databases">
        <authorList>
            <person name="Warren W."/>
            <person name="Wilson R.K."/>
        </authorList>
    </citation>
    <scope>NUCLEOTIDE SEQUENCE</scope>
</reference>
<keyword evidence="6 12" id="KW-0863">Zinc-finger</keyword>
<evidence type="ECO:0000259" key="14">
    <source>
        <dbReference type="PROSITE" id="PS50805"/>
    </source>
</evidence>
<dbReference type="CDD" id="cd07765">
    <property type="entry name" value="KRAB_A-box"/>
    <property type="match status" value="1"/>
</dbReference>
<keyword evidence="4" id="KW-0479">Metal-binding</keyword>
<reference evidence="15" key="2">
    <citation type="submission" date="2025-08" db="UniProtKB">
        <authorList>
            <consortium name="Ensembl"/>
        </authorList>
    </citation>
    <scope>IDENTIFICATION</scope>
</reference>
<dbReference type="FunFam" id="3.30.160.60:FF:000384">
    <property type="entry name" value="Zinc finger protein 550"/>
    <property type="match status" value="1"/>
</dbReference>
<proteinExistence type="inferred from homology"/>
<dbReference type="GO" id="GO:0000981">
    <property type="term" value="F:DNA-binding transcription factor activity, RNA polymerase II-specific"/>
    <property type="evidence" value="ECO:0007669"/>
    <property type="project" value="TreeGrafter"/>
</dbReference>
<evidence type="ECO:0000313" key="15">
    <source>
        <dbReference type="Ensembl" id="ENSMFAP00000040645.1"/>
    </source>
</evidence>
<feature type="domain" description="C2H2-type" evidence="13">
    <location>
        <begin position="295"/>
        <end position="322"/>
    </location>
</feature>
<keyword evidence="5" id="KW-0677">Repeat</keyword>
<dbReference type="FunFam" id="3.30.160.60:FF:002254">
    <property type="entry name" value="Zinc finger protein 540"/>
    <property type="match status" value="1"/>
</dbReference>
<evidence type="ECO:0000259" key="13">
    <source>
        <dbReference type="PROSITE" id="PS50157"/>
    </source>
</evidence>
<dbReference type="FunFam" id="3.30.160.60:FF:000128">
    <property type="entry name" value="zinc finger protein 268 isoform X1"/>
    <property type="match status" value="1"/>
</dbReference>
<keyword evidence="8" id="KW-0805">Transcription regulation</keyword>
<dbReference type="VEuPathDB" id="HostDB:ENSMFAG00000033974"/>
<dbReference type="Gene3D" id="3.30.160.60">
    <property type="entry name" value="Classic Zinc Finger"/>
    <property type="match status" value="7"/>
</dbReference>
<dbReference type="SUPFAM" id="SSF57667">
    <property type="entry name" value="beta-beta-alpha zinc fingers"/>
    <property type="match status" value="4"/>
</dbReference>
<evidence type="ECO:0000256" key="3">
    <source>
        <dbReference type="ARBA" id="ARBA00006991"/>
    </source>
</evidence>
<reference evidence="15" key="3">
    <citation type="submission" date="2025-09" db="UniProtKB">
        <authorList>
            <consortium name="Ensembl"/>
        </authorList>
    </citation>
    <scope>IDENTIFICATION</scope>
</reference>
<keyword evidence="7" id="KW-0862">Zinc</keyword>
<dbReference type="InterPro" id="IPR001909">
    <property type="entry name" value="KRAB"/>
</dbReference>
<evidence type="ECO:0000256" key="5">
    <source>
        <dbReference type="ARBA" id="ARBA00022737"/>
    </source>
</evidence>
<evidence type="ECO:0000256" key="1">
    <source>
        <dbReference type="ARBA" id="ARBA00003767"/>
    </source>
</evidence>
<comment type="function">
    <text evidence="1">May be involved in transcriptional regulation.</text>
</comment>
<dbReference type="Proteomes" id="UP000233100">
    <property type="component" value="Chromosome 11"/>
</dbReference>
<feature type="domain" description="C2H2-type" evidence="13">
    <location>
        <begin position="379"/>
        <end position="406"/>
    </location>
</feature>
<dbReference type="GO" id="GO:0008270">
    <property type="term" value="F:zinc ion binding"/>
    <property type="evidence" value="ECO:0007669"/>
    <property type="project" value="UniProtKB-KW"/>
</dbReference>
<dbReference type="PANTHER" id="PTHR14196">
    <property type="entry name" value="ODD-SKIPPED - RELATED"/>
    <property type="match status" value="1"/>
</dbReference>
<dbReference type="FunFam" id="3.30.160.60:FF:000099">
    <property type="entry name" value="Zinc finger protein 79"/>
    <property type="match status" value="1"/>
</dbReference>
<keyword evidence="9" id="KW-0238">DNA-binding</keyword>
<dbReference type="AlphaFoldDB" id="A0A2K5WTW5"/>
<evidence type="ECO:0000256" key="12">
    <source>
        <dbReference type="PROSITE-ProRule" id="PRU00042"/>
    </source>
</evidence>
<dbReference type="InterPro" id="IPR036051">
    <property type="entry name" value="KRAB_dom_sf"/>
</dbReference>
<dbReference type="Pfam" id="PF00096">
    <property type="entry name" value="zf-C2H2"/>
    <property type="match status" value="7"/>
</dbReference>
<dbReference type="PROSITE" id="PS00028">
    <property type="entry name" value="ZINC_FINGER_C2H2_1"/>
    <property type="match status" value="6"/>
</dbReference>
<dbReference type="PROSITE" id="PS50157">
    <property type="entry name" value="ZINC_FINGER_C2H2_2"/>
    <property type="match status" value="7"/>
</dbReference>
<dbReference type="FunFam" id="3.30.160.60:FF:001498">
    <property type="entry name" value="Zinc finger protein 404"/>
    <property type="match status" value="2"/>
</dbReference>
<dbReference type="InterPro" id="IPR013087">
    <property type="entry name" value="Znf_C2H2_type"/>
</dbReference>
<dbReference type="InterPro" id="IPR050717">
    <property type="entry name" value="C2H2-ZF_Transcription_Reg"/>
</dbReference>
<dbReference type="FunFam" id="3.30.160.60:FF:000824">
    <property type="entry name" value="Zinc finger protein 184"/>
    <property type="match status" value="1"/>
</dbReference>
<dbReference type="SMART" id="SM00355">
    <property type="entry name" value="ZnF_C2H2"/>
    <property type="match status" value="7"/>
</dbReference>
<protein>
    <submittedName>
        <fullName evidence="15">Zinc finger protein 84</fullName>
    </submittedName>
</protein>
<feature type="domain" description="C2H2-type" evidence="13">
    <location>
        <begin position="351"/>
        <end position="378"/>
    </location>
</feature>
<keyword evidence="11" id="KW-0539">Nucleus</keyword>
<accession>A0A2K5WTW5</accession>
<evidence type="ECO:0000256" key="8">
    <source>
        <dbReference type="ARBA" id="ARBA00023015"/>
    </source>
</evidence>
<comment type="similarity">
    <text evidence="3">Belongs to the krueppel C2H2-type zinc-finger protein family.</text>
</comment>
<dbReference type="SMART" id="SM00349">
    <property type="entry name" value="KRAB"/>
    <property type="match status" value="1"/>
</dbReference>
<evidence type="ECO:0000256" key="2">
    <source>
        <dbReference type="ARBA" id="ARBA00004123"/>
    </source>
</evidence>
<dbReference type="GeneTree" id="ENSGT00940000162931"/>
<evidence type="ECO:0000313" key="16">
    <source>
        <dbReference type="Proteomes" id="UP000233100"/>
    </source>
</evidence>
<dbReference type="Bgee" id="ENSMFAG00000033974">
    <property type="expression patterns" value="Expressed in pituitary gland and 13 other cell types or tissues"/>
</dbReference>
<dbReference type="Gene3D" id="6.10.140.140">
    <property type="match status" value="1"/>
</dbReference>
<feature type="domain" description="C2H2-type" evidence="13">
    <location>
        <begin position="323"/>
        <end position="350"/>
    </location>
</feature>
<evidence type="ECO:0000256" key="7">
    <source>
        <dbReference type="ARBA" id="ARBA00022833"/>
    </source>
</evidence>
<dbReference type="InterPro" id="IPR036236">
    <property type="entry name" value="Znf_C2H2_sf"/>
</dbReference>